<sequence>MARDLDVQQMLVDAGGPSWNVAPTNVVPVALERVEDDEIVRQLRAVRWGLVPSWAKDPAIGSRLINARAETITDKPSFRRAALARRAVVPMDGYYEWGAPQAGSKRKTPYYLRSPDKSPLAAAGLYELWPDPAKDKDDPERWKWTFTVITTTATDSTGHIHDRSPLLLPADPVDAWLNPTVTELDDVRDLLAAVPEPHLVPRQVGYDVGNVRNDGPHLVDPVA</sequence>
<evidence type="ECO:0000256" key="1">
    <source>
        <dbReference type="ARBA" id="ARBA00008136"/>
    </source>
</evidence>
<evidence type="ECO:0000256" key="4">
    <source>
        <dbReference type="ARBA" id="ARBA00022801"/>
    </source>
</evidence>
<keyword evidence="5" id="KW-0190">Covalent protein-DNA linkage</keyword>
<accession>A0ABX1JUN2</accession>
<dbReference type="InterPro" id="IPR036590">
    <property type="entry name" value="SRAP-like"/>
</dbReference>
<protein>
    <recommendedName>
        <fullName evidence="8">Abasic site processing protein</fullName>
        <ecNumber evidence="8">3.4.-.-</ecNumber>
    </recommendedName>
</protein>
<organism evidence="9 10">
    <name type="scientific">Cellulomonas septica</name>
    <dbReference type="NCBI Taxonomy" id="285080"/>
    <lineage>
        <taxon>Bacteria</taxon>
        <taxon>Bacillati</taxon>
        <taxon>Actinomycetota</taxon>
        <taxon>Actinomycetes</taxon>
        <taxon>Micrococcales</taxon>
        <taxon>Cellulomonadaceae</taxon>
        <taxon>Cellulomonas</taxon>
    </lineage>
</organism>
<keyword evidence="6" id="KW-0238">DNA-binding</keyword>
<name>A0ABX1JUN2_9CELL</name>
<evidence type="ECO:0000256" key="6">
    <source>
        <dbReference type="ARBA" id="ARBA00023125"/>
    </source>
</evidence>
<keyword evidence="10" id="KW-1185">Reference proteome</keyword>
<dbReference type="Gene3D" id="3.90.1680.10">
    <property type="entry name" value="SOS response associated peptidase-like"/>
    <property type="match status" value="1"/>
</dbReference>
<keyword evidence="3" id="KW-0227">DNA damage</keyword>
<gene>
    <name evidence="9" type="ORF">HGA02_00325</name>
</gene>
<reference evidence="9 10" key="1">
    <citation type="submission" date="2020-04" db="EMBL/GenBank/DDBJ databases">
        <title>MicrobeNet Type strains.</title>
        <authorList>
            <person name="Nicholson A.C."/>
        </authorList>
    </citation>
    <scope>NUCLEOTIDE SEQUENCE [LARGE SCALE GENOMIC DNA]</scope>
    <source>
        <strain evidence="9 10">ATCC BAA-787</strain>
    </source>
</reference>
<comment type="caution">
    <text evidence="9">The sequence shown here is derived from an EMBL/GenBank/DDBJ whole genome shotgun (WGS) entry which is preliminary data.</text>
</comment>
<dbReference type="EC" id="3.4.-.-" evidence="8"/>
<dbReference type="Proteomes" id="UP000777774">
    <property type="component" value="Unassembled WGS sequence"/>
</dbReference>
<evidence type="ECO:0000256" key="7">
    <source>
        <dbReference type="ARBA" id="ARBA00023239"/>
    </source>
</evidence>
<keyword evidence="4 8" id="KW-0378">Hydrolase</keyword>
<evidence type="ECO:0000313" key="9">
    <source>
        <dbReference type="EMBL" id="NKY38018.1"/>
    </source>
</evidence>
<keyword evidence="7" id="KW-0456">Lyase</keyword>
<evidence type="ECO:0000256" key="2">
    <source>
        <dbReference type="ARBA" id="ARBA00022670"/>
    </source>
</evidence>
<evidence type="ECO:0000256" key="5">
    <source>
        <dbReference type="ARBA" id="ARBA00023124"/>
    </source>
</evidence>
<dbReference type="SUPFAM" id="SSF143081">
    <property type="entry name" value="BB1717-like"/>
    <property type="match status" value="1"/>
</dbReference>
<evidence type="ECO:0000256" key="3">
    <source>
        <dbReference type="ARBA" id="ARBA00022763"/>
    </source>
</evidence>
<proteinExistence type="inferred from homology"/>
<evidence type="ECO:0000256" key="8">
    <source>
        <dbReference type="RuleBase" id="RU364100"/>
    </source>
</evidence>
<dbReference type="InterPro" id="IPR003738">
    <property type="entry name" value="SRAP"/>
</dbReference>
<keyword evidence="2 8" id="KW-0645">Protease</keyword>
<dbReference type="EMBL" id="JAAXOY010000001">
    <property type="protein sequence ID" value="NKY38018.1"/>
    <property type="molecule type" value="Genomic_DNA"/>
</dbReference>
<dbReference type="PANTHER" id="PTHR13604:SF0">
    <property type="entry name" value="ABASIC SITE PROCESSING PROTEIN HMCES"/>
    <property type="match status" value="1"/>
</dbReference>
<dbReference type="PANTHER" id="PTHR13604">
    <property type="entry name" value="DC12-RELATED"/>
    <property type="match status" value="1"/>
</dbReference>
<dbReference type="Pfam" id="PF02586">
    <property type="entry name" value="SRAP"/>
    <property type="match status" value="1"/>
</dbReference>
<evidence type="ECO:0000313" key="10">
    <source>
        <dbReference type="Proteomes" id="UP000777774"/>
    </source>
</evidence>
<comment type="similarity">
    <text evidence="1 8">Belongs to the SOS response-associated peptidase family.</text>
</comment>